<keyword evidence="5" id="KW-0819">tRNA processing</keyword>
<dbReference type="OrthoDB" id="5430051at2"/>
<dbReference type="Proteomes" id="UP000199073">
    <property type="component" value="Unassembled WGS sequence"/>
</dbReference>
<dbReference type="Pfam" id="PF02475">
    <property type="entry name" value="TRM5-TYW2_MTfase"/>
    <property type="match status" value="1"/>
</dbReference>
<dbReference type="PANTHER" id="PTHR23245:SF36">
    <property type="entry name" value="TRNA (GUANINE(37)-N1)-METHYLTRANSFERASE"/>
    <property type="match status" value="1"/>
</dbReference>
<keyword evidence="1" id="KW-0963">Cytoplasm</keyword>
<dbReference type="STRING" id="91360.SAMN05660330_03226"/>
<keyword evidence="9" id="KW-1185">Reference proteome</keyword>
<evidence type="ECO:0000313" key="8">
    <source>
        <dbReference type="EMBL" id="SDP57087.1"/>
    </source>
</evidence>
<dbReference type="InterPro" id="IPR029063">
    <property type="entry name" value="SAM-dependent_MTases_sf"/>
</dbReference>
<dbReference type="GO" id="GO:0002939">
    <property type="term" value="P:tRNA N1-guanine methylation"/>
    <property type="evidence" value="ECO:0007669"/>
    <property type="project" value="TreeGrafter"/>
</dbReference>
<dbReference type="Gene3D" id="3.40.50.150">
    <property type="entry name" value="Vaccinia Virus protein VP39"/>
    <property type="match status" value="1"/>
</dbReference>
<dbReference type="CDD" id="cd02440">
    <property type="entry name" value="AdoMet_MTases"/>
    <property type="match status" value="1"/>
</dbReference>
<name>A0A1H0TST0_9BACT</name>
<reference evidence="8 9" key="1">
    <citation type="submission" date="2016-10" db="EMBL/GenBank/DDBJ databases">
        <authorList>
            <person name="de Groot N.N."/>
        </authorList>
    </citation>
    <scope>NUCLEOTIDE SEQUENCE [LARGE SCALE GENOMIC DNA]</scope>
    <source>
        <strain evidence="8 9">DSM 12130</strain>
    </source>
</reference>
<evidence type="ECO:0000256" key="6">
    <source>
        <dbReference type="ARBA" id="ARBA00047783"/>
    </source>
</evidence>
<dbReference type="PANTHER" id="PTHR23245">
    <property type="entry name" value="TRNA METHYLTRANSFERASE"/>
    <property type="match status" value="1"/>
</dbReference>
<evidence type="ECO:0000259" key="7">
    <source>
        <dbReference type="PROSITE" id="PS51684"/>
    </source>
</evidence>
<proteinExistence type="predicted"/>
<keyword evidence="3 8" id="KW-0808">Transferase</keyword>
<dbReference type="AlphaFoldDB" id="A0A1H0TST0"/>
<evidence type="ECO:0000256" key="3">
    <source>
        <dbReference type="ARBA" id="ARBA00022679"/>
    </source>
</evidence>
<dbReference type="EMBL" id="FNJI01000026">
    <property type="protein sequence ID" value="SDP57087.1"/>
    <property type="molecule type" value="Genomic_DNA"/>
</dbReference>
<accession>A0A1H0TST0</accession>
<organism evidence="8 9">
    <name type="scientific">Desulforhopalus singaporensis</name>
    <dbReference type="NCBI Taxonomy" id="91360"/>
    <lineage>
        <taxon>Bacteria</taxon>
        <taxon>Pseudomonadati</taxon>
        <taxon>Thermodesulfobacteriota</taxon>
        <taxon>Desulfobulbia</taxon>
        <taxon>Desulfobulbales</taxon>
        <taxon>Desulfocapsaceae</taxon>
        <taxon>Desulforhopalus</taxon>
    </lineage>
</organism>
<gene>
    <name evidence="8" type="ORF">SAMN05660330_03226</name>
</gene>
<dbReference type="Pfam" id="PF25133">
    <property type="entry name" value="TYW2_N_2"/>
    <property type="match status" value="1"/>
</dbReference>
<dbReference type="InterPro" id="IPR030382">
    <property type="entry name" value="MeTrfase_TRM5/TYW2"/>
</dbReference>
<sequence length="296" mass="32465">MKKNKGAAASEFRILSRRHIVSTKLKEIFRPILPPDELELLVGSYDVVGDIAVVTVPDELRHREKLISEAILSSNGRLKVVAKKTGIYGGEFRTVPLQVIGGEKRTETEVKEFGIRLRVDLSRTYYSVRSGAERKRIASLVAGGEHVLVLFSGIGPYPLIISRYSKAERIVGVEKNPVAHRYAQQNLAINKDVGNIELVCGDAKEVSGLYCRPFDRVIMPLPRGGERFLAGALDGVRSGGTIHYYQMQSPDGFQDSIDMVAAAAGRAGRKIICAQAVRCGHCGPKSYRICVDAKIS</sequence>
<dbReference type="PROSITE" id="PS51684">
    <property type="entry name" value="SAM_MT_TRM5_TYW2"/>
    <property type="match status" value="1"/>
</dbReference>
<dbReference type="FunFam" id="3.30.300.110:FF:000001">
    <property type="entry name" value="tRNA (guanine(37)-N1)-methyltransferase"/>
    <property type="match status" value="1"/>
</dbReference>
<dbReference type="SUPFAM" id="SSF53335">
    <property type="entry name" value="S-adenosyl-L-methionine-dependent methyltransferases"/>
    <property type="match status" value="1"/>
</dbReference>
<dbReference type="GO" id="GO:0052906">
    <property type="term" value="F:tRNA (guanine(37)-N1)-methyltransferase activity"/>
    <property type="evidence" value="ECO:0007669"/>
    <property type="project" value="UniProtKB-EC"/>
</dbReference>
<keyword evidence="4" id="KW-0949">S-adenosyl-L-methionine</keyword>
<dbReference type="Gene3D" id="3.30.300.110">
    <property type="entry name" value="Met-10+ protein-like domains"/>
    <property type="match status" value="1"/>
</dbReference>
<evidence type="ECO:0000313" key="9">
    <source>
        <dbReference type="Proteomes" id="UP000199073"/>
    </source>
</evidence>
<evidence type="ECO:0000256" key="2">
    <source>
        <dbReference type="ARBA" id="ARBA00022603"/>
    </source>
</evidence>
<evidence type="ECO:0000256" key="4">
    <source>
        <dbReference type="ARBA" id="ARBA00022691"/>
    </source>
</evidence>
<dbReference type="RefSeq" id="WP_092224665.1">
    <property type="nucleotide sequence ID" value="NZ_FNJI01000026.1"/>
</dbReference>
<protein>
    <submittedName>
        <fullName evidence="8">Methyltransferase</fullName>
    </submittedName>
</protein>
<dbReference type="GO" id="GO:0005737">
    <property type="term" value="C:cytoplasm"/>
    <property type="evidence" value="ECO:0007669"/>
    <property type="project" value="TreeGrafter"/>
</dbReference>
<dbReference type="InterPro" id="IPR056743">
    <property type="entry name" value="TRM5-TYW2-like_MTfase"/>
</dbReference>
<keyword evidence="2 8" id="KW-0489">Methyltransferase</keyword>
<evidence type="ECO:0000256" key="1">
    <source>
        <dbReference type="ARBA" id="ARBA00022490"/>
    </source>
</evidence>
<comment type="catalytic activity">
    <reaction evidence="6">
        <text>guanosine(37) in tRNA + S-adenosyl-L-methionine = N(1)-methylguanosine(37) in tRNA + S-adenosyl-L-homocysteine + H(+)</text>
        <dbReference type="Rhea" id="RHEA:36899"/>
        <dbReference type="Rhea" id="RHEA-COMP:10145"/>
        <dbReference type="Rhea" id="RHEA-COMP:10147"/>
        <dbReference type="ChEBI" id="CHEBI:15378"/>
        <dbReference type="ChEBI" id="CHEBI:57856"/>
        <dbReference type="ChEBI" id="CHEBI:59789"/>
        <dbReference type="ChEBI" id="CHEBI:73542"/>
        <dbReference type="ChEBI" id="CHEBI:74269"/>
        <dbReference type="EC" id="2.1.1.228"/>
    </reaction>
</comment>
<evidence type="ECO:0000256" key="5">
    <source>
        <dbReference type="ARBA" id="ARBA00022694"/>
    </source>
</evidence>
<dbReference type="InterPro" id="IPR056744">
    <property type="entry name" value="TRM5/TYW2-like_N"/>
</dbReference>
<feature type="domain" description="SAM-dependent methyltransferase TRM5/TYW2-type" evidence="7">
    <location>
        <begin position="45"/>
        <end position="296"/>
    </location>
</feature>